<dbReference type="InterPro" id="IPR004839">
    <property type="entry name" value="Aminotransferase_I/II_large"/>
</dbReference>
<dbReference type="Gene3D" id="3.90.1150.10">
    <property type="entry name" value="Aspartate Aminotransferase, domain 1"/>
    <property type="match status" value="1"/>
</dbReference>
<comment type="cofactor">
    <cofactor evidence="1 3">
        <name>pyridoxal 5'-phosphate</name>
        <dbReference type="ChEBI" id="CHEBI:597326"/>
    </cofactor>
</comment>
<comment type="similarity">
    <text evidence="3">Belongs to the class-I pyridoxal-phosphate-dependent aminotransferase family.</text>
</comment>
<protein>
    <recommendedName>
        <fullName evidence="3">Aminotransferase</fullName>
        <ecNumber evidence="3">2.6.1.-</ecNumber>
    </recommendedName>
</protein>
<keyword evidence="3" id="KW-0808">Transferase</keyword>
<comment type="caution">
    <text evidence="5">The sequence shown here is derived from an EMBL/GenBank/DDBJ whole genome shotgun (WGS) entry which is preliminary data.</text>
</comment>
<evidence type="ECO:0000256" key="2">
    <source>
        <dbReference type="ARBA" id="ARBA00022898"/>
    </source>
</evidence>
<organism evidence="5 6">
    <name type="scientific">Halanaerobium saccharolyticum</name>
    <dbReference type="NCBI Taxonomy" id="43595"/>
    <lineage>
        <taxon>Bacteria</taxon>
        <taxon>Bacillati</taxon>
        <taxon>Bacillota</taxon>
        <taxon>Clostridia</taxon>
        <taxon>Halanaerobiales</taxon>
        <taxon>Halanaerobiaceae</taxon>
        <taxon>Halanaerobium</taxon>
    </lineage>
</organism>
<dbReference type="InterPro" id="IPR015424">
    <property type="entry name" value="PyrdxlP-dep_Trfase"/>
</dbReference>
<dbReference type="InterPro" id="IPR004838">
    <property type="entry name" value="NHTrfase_class1_PyrdxlP-BS"/>
</dbReference>
<evidence type="ECO:0000313" key="5">
    <source>
        <dbReference type="EMBL" id="TDO92164.1"/>
    </source>
</evidence>
<dbReference type="Pfam" id="PF00155">
    <property type="entry name" value="Aminotran_1_2"/>
    <property type="match status" value="1"/>
</dbReference>
<dbReference type="GO" id="GO:0030170">
    <property type="term" value="F:pyridoxal phosphate binding"/>
    <property type="evidence" value="ECO:0007669"/>
    <property type="project" value="InterPro"/>
</dbReference>
<gene>
    <name evidence="5" type="ORF">DFR79_10772</name>
</gene>
<dbReference type="Gene3D" id="3.40.640.10">
    <property type="entry name" value="Type I PLP-dependent aspartate aminotransferase-like (Major domain)"/>
    <property type="match status" value="1"/>
</dbReference>
<proteinExistence type="inferred from homology"/>
<evidence type="ECO:0000256" key="1">
    <source>
        <dbReference type="ARBA" id="ARBA00001933"/>
    </source>
</evidence>
<dbReference type="AlphaFoldDB" id="A0A4R6LU54"/>
<evidence type="ECO:0000256" key="3">
    <source>
        <dbReference type="RuleBase" id="RU000481"/>
    </source>
</evidence>
<dbReference type="PROSITE" id="PS00105">
    <property type="entry name" value="AA_TRANSFER_CLASS_1"/>
    <property type="match status" value="1"/>
</dbReference>
<dbReference type="Proteomes" id="UP000295064">
    <property type="component" value="Unassembled WGS sequence"/>
</dbReference>
<evidence type="ECO:0000313" key="6">
    <source>
        <dbReference type="Proteomes" id="UP000295064"/>
    </source>
</evidence>
<feature type="domain" description="Aminotransferase class I/classII large" evidence="4">
    <location>
        <begin position="13"/>
        <end position="327"/>
    </location>
</feature>
<dbReference type="SUPFAM" id="SSF53383">
    <property type="entry name" value="PLP-dependent transferases"/>
    <property type="match status" value="1"/>
</dbReference>
<reference evidence="5 6" key="1">
    <citation type="submission" date="2019-03" db="EMBL/GenBank/DDBJ databases">
        <title>Subsurface microbial communities from deep shales in Ohio and West Virginia, USA.</title>
        <authorList>
            <person name="Wrighton K."/>
        </authorList>
    </citation>
    <scope>NUCLEOTIDE SEQUENCE [LARGE SCALE GENOMIC DNA]</scope>
    <source>
        <strain evidence="5 6">MA284_T2</strain>
    </source>
</reference>
<accession>A0A4R6LU54</accession>
<dbReference type="PANTHER" id="PTHR42885">
    <property type="entry name" value="HISTIDINOL-PHOSPHATE AMINOTRANSFERASE-RELATED"/>
    <property type="match status" value="1"/>
</dbReference>
<dbReference type="EMBL" id="SNWX01000007">
    <property type="protein sequence ID" value="TDO92164.1"/>
    <property type="molecule type" value="Genomic_DNA"/>
</dbReference>
<keyword evidence="2" id="KW-0663">Pyridoxal phosphate</keyword>
<dbReference type="PANTHER" id="PTHR42885:SF1">
    <property type="entry name" value="THREONINE-PHOSPHATE DECARBOXYLASE"/>
    <property type="match status" value="1"/>
</dbReference>
<dbReference type="InterPro" id="IPR015422">
    <property type="entry name" value="PyrdxlP-dep_Trfase_small"/>
</dbReference>
<dbReference type="EC" id="2.6.1.-" evidence="3"/>
<dbReference type="InterPro" id="IPR015421">
    <property type="entry name" value="PyrdxlP-dep_Trfase_major"/>
</dbReference>
<dbReference type="GO" id="GO:0008483">
    <property type="term" value="F:transaminase activity"/>
    <property type="evidence" value="ECO:0007669"/>
    <property type="project" value="UniProtKB-KW"/>
</dbReference>
<keyword evidence="3" id="KW-0032">Aminotransferase</keyword>
<evidence type="ECO:0000259" key="4">
    <source>
        <dbReference type="Pfam" id="PF00155"/>
    </source>
</evidence>
<sequence length="332" mass="37513">MGPPASILEAVRANVNKIENYPEINSKTLKKLIAEKHGLAPEQVTVANGAAEMIYQLNKVLRPKQVMVIDPTFSEYQLAAESAGAEIKHFKLKSSANFMPDLENLKAELNRDLDLLFICNPNNPTAHLLKADELETVIQKAAENEIIVAVDEAFIDFLTEPGQYSTIKLLDSYDNLVILKSMTKLFAIPGLRLGYAVTNKDLSLELEAKRDPWSVNYFSQLAGEIIFSDNEEIVDYVKLSRKKIAVERKFLYQKLKEFENLKVYRPTSNYIFIDISATDYSSAELKQELVSSAILIRNCDSYQGLQDDYIRVAVKAREKNEILIEKLKSILG</sequence>
<dbReference type="CDD" id="cd00609">
    <property type="entry name" value="AAT_like"/>
    <property type="match status" value="1"/>
</dbReference>
<name>A0A4R6LU54_9FIRM</name>